<dbReference type="GO" id="GO:0019867">
    <property type="term" value="C:outer membrane"/>
    <property type="evidence" value="ECO:0007669"/>
    <property type="project" value="InterPro"/>
</dbReference>
<keyword evidence="3" id="KW-1185">Reference proteome</keyword>
<gene>
    <name evidence="2" type="primary">traL</name>
    <name evidence="2" type="ORF">F2Q65_01485</name>
</gene>
<name>A0A5M8FVR9_9GAMM</name>
<proteinExistence type="predicted"/>
<organism evidence="2 3">
    <name type="scientific">Thiohalocapsa marina</name>
    <dbReference type="NCBI Taxonomy" id="424902"/>
    <lineage>
        <taxon>Bacteria</taxon>
        <taxon>Pseudomonadati</taxon>
        <taxon>Pseudomonadota</taxon>
        <taxon>Gammaproteobacteria</taxon>
        <taxon>Chromatiales</taxon>
        <taxon>Chromatiaceae</taxon>
        <taxon>Thiohalocapsa</taxon>
    </lineage>
</organism>
<keyword evidence="1" id="KW-1133">Transmembrane helix</keyword>
<accession>A0A5M8FVR9</accession>
<dbReference type="Pfam" id="PF07178">
    <property type="entry name" value="TraL"/>
    <property type="match status" value="1"/>
</dbReference>
<dbReference type="OrthoDB" id="9813422at2"/>
<protein>
    <submittedName>
        <fullName evidence="2">Type IV conjugative transfer system protein TraL</fullName>
    </submittedName>
</protein>
<evidence type="ECO:0000256" key="1">
    <source>
        <dbReference type="SAM" id="Phobius"/>
    </source>
</evidence>
<keyword evidence="1" id="KW-0472">Membrane</keyword>
<comment type="caution">
    <text evidence="2">The sequence shown here is derived from an EMBL/GenBank/DDBJ whole genome shotgun (WGS) entry which is preliminary data.</text>
</comment>
<keyword evidence="1" id="KW-0812">Transmembrane</keyword>
<evidence type="ECO:0000313" key="3">
    <source>
        <dbReference type="Proteomes" id="UP000322981"/>
    </source>
</evidence>
<evidence type="ECO:0000313" key="2">
    <source>
        <dbReference type="EMBL" id="KAA6187928.1"/>
    </source>
</evidence>
<dbReference type="RefSeq" id="WP_150089652.1">
    <property type="nucleotide sequence ID" value="NZ_JBFUOH010000101.1"/>
</dbReference>
<feature type="transmembrane region" description="Helical" evidence="1">
    <location>
        <begin position="24"/>
        <end position="51"/>
    </location>
</feature>
<reference evidence="2 3" key="1">
    <citation type="submission" date="2019-09" db="EMBL/GenBank/DDBJ databases">
        <title>Whole-genome sequence of the purple sulfur bacterium Thiohalocapsa marina DSM 19078.</title>
        <authorList>
            <person name="Kyndt J.A."/>
            <person name="Meyer T.E."/>
        </authorList>
    </citation>
    <scope>NUCLEOTIDE SEQUENCE [LARGE SCALE GENOMIC DNA]</scope>
    <source>
        <strain evidence="2 3">DSM 19078</strain>
    </source>
</reference>
<dbReference type="NCBIfam" id="TIGR02762">
    <property type="entry name" value="TraL_TIGR"/>
    <property type="match status" value="1"/>
</dbReference>
<dbReference type="EMBL" id="VWXX01000001">
    <property type="protein sequence ID" value="KAA6187928.1"/>
    <property type="molecule type" value="Genomic_DNA"/>
</dbReference>
<dbReference type="Proteomes" id="UP000322981">
    <property type="component" value="Unassembled WGS sequence"/>
</dbReference>
<sequence length="93" mass="10914">MQPLELPQGVDEPPSLLLWRLDDLIPLILMLVIGILSDRLWLFLVIGFVLSRLYGRFRDSRPDGFALHWCYWHGLLPLTARSCPNPFSRRWRA</sequence>
<dbReference type="InterPro" id="IPR009838">
    <property type="entry name" value="T4SS_TraL"/>
</dbReference>
<dbReference type="AlphaFoldDB" id="A0A5M8FVR9"/>